<dbReference type="InterPro" id="IPR029052">
    <property type="entry name" value="Metallo-depent_PP-like"/>
</dbReference>
<name>K9D0V2_9FIRM</name>
<evidence type="ECO:0000313" key="3">
    <source>
        <dbReference type="EMBL" id="EKU78199.1"/>
    </source>
</evidence>
<accession>K9D0V2</accession>
<sequence>MNESYRDKVKAEQMAWLEQDLAATTKPWKVVLMHRDTFSYPNTRVASMQAGFSDMGELFMPVFEKYDVDLVLSAHYHMYRRRGHVESFARSEKGPYYIITGVAGDVKYANIWKEHPLDEYVSPYLDGDNYLVLRKDNNQLTVDAYLADGTQFDSVILSK</sequence>
<dbReference type="HOGENOM" id="CLU_1659974_0_0_9"/>
<dbReference type="eggNOG" id="COG1409">
    <property type="taxonomic scope" value="Bacteria"/>
</dbReference>
<dbReference type="PANTHER" id="PTHR22953:SF153">
    <property type="entry name" value="PURPLE ACID PHOSPHATASE"/>
    <property type="match status" value="1"/>
</dbReference>
<dbReference type="AlphaFoldDB" id="K9D0V2"/>
<dbReference type="PANTHER" id="PTHR22953">
    <property type="entry name" value="ACID PHOSPHATASE RELATED"/>
    <property type="match status" value="1"/>
</dbReference>
<dbReference type="InterPro" id="IPR004843">
    <property type="entry name" value="Calcineurin-like_PHP"/>
</dbReference>
<dbReference type="Proteomes" id="UP000009891">
    <property type="component" value="Unassembled WGS sequence"/>
</dbReference>
<protein>
    <recommendedName>
        <fullName evidence="2">Calcineurin-like phosphoesterase domain-containing protein</fullName>
    </recommendedName>
</protein>
<organism evidence="3 4">
    <name type="scientific">Veillonella seminalis ACS-216-V-Col6b</name>
    <dbReference type="NCBI Taxonomy" id="883156"/>
    <lineage>
        <taxon>Bacteria</taxon>
        <taxon>Bacillati</taxon>
        <taxon>Bacillota</taxon>
        <taxon>Negativicutes</taxon>
        <taxon>Veillonellales</taxon>
        <taxon>Veillonellaceae</taxon>
        <taxon>Veillonella</taxon>
    </lineage>
</organism>
<dbReference type="OrthoDB" id="9809781at2"/>
<feature type="domain" description="Calcineurin-like phosphoesterase" evidence="2">
    <location>
        <begin position="6"/>
        <end position="79"/>
    </location>
</feature>
<dbReference type="EMBL" id="AHAF01000009">
    <property type="protein sequence ID" value="EKU78199.1"/>
    <property type="molecule type" value="Genomic_DNA"/>
</dbReference>
<keyword evidence="1" id="KW-0732">Signal</keyword>
<gene>
    <name evidence="3" type="ORF">HMPREF9282_01305</name>
</gene>
<dbReference type="STRING" id="883156.HMPREF9282_01305"/>
<proteinExistence type="predicted"/>
<comment type="caution">
    <text evidence="3">The sequence shown here is derived from an EMBL/GenBank/DDBJ whole genome shotgun (WGS) entry which is preliminary data.</text>
</comment>
<dbReference type="GO" id="GO:0003993">
    <property type="term" value="F:acid phosphatase activity"/>
    <property type="evidence" value="ECO:0007669"/>
    <property type="project" value="InterPro"/>
</dbReference>
<evidence type="ECO:0000313" key="4">
    <source>
        <dbReference type="Proteomes" id="UP000009891"/>
    </source>
</evidence>
<dbReference type="SUPFAM" id="SSF56300">
    <property type="entry name" value="Metallo-dependent phosphatases"/>
    <property type="match status" value="1"/>
</dbReference>
<dbReference type="PATRIC" id="fig|883156.3.peg.1267"/>
<dbReference type="Gene3D" id="3.60.21.10">
    <property type="match status" value="1"/>
</dbReference>
<reference evidence="3 4" key="1">
    <citation type="submission" date="2012-09" db="EMBL/GenBank/DDBJ databases">
        <title>The Genome Sequence of Veillonella ratti ACS-216-V-COL6B.</title>
        <authorList>
            <consortium name="The Broad Institute Genome Sequencing Platform"/>
            <person name="Earl A."/>
            <person name="Ward D."/>
            <person name="Feldgarden M."/>
            <person name="Gevers D."/>
            <person name="Saerens B."/>
            <person name="Vaneechoutte M."/>
            <person name="Walker B."/>
            <person name="Young S.K."/>
            <person name="Zeng Q."/>
            <person name="Gargeya S."/>
            <person name="Fitzgerald M."/>
            <person name="Haas B."/>
            <person name="Abouelleil A."/>
            <person name="Alvarado L."/>
            <person name="Arachchi H.M."/>
            <person name="Berlin A."/>
            <person name="Chapman S.B."/>
            <person name="Goldberg J."/>
            <person name="Griggs A."/>
            <person name="Gujja S."/>
            <person name="Hansen M."/>
            <person name="Howarth C."/>
            <person name="Imamovic A."/>
            <person name="Larimer J."/>
            <person name="McCowen C."/>
            <person name="Montmayeur A."/>
            <person name="Murphy C."/>
            <person name="Neiman D."/>
            <person name="Pearson M."/>
            <person name="Priest M."/>
            <person name="Roberts A."/>
            <person name="Saif S."/>
            <person name="Shea T."/>
            <person name="Sisk P."/>
            <person name="Sykes S."/>
            <person name="Wortman J."/>
            <person name="Nusbaum C."/>
            <person name="Birren B."/>
        </authorList>
    </citation>
    <scope>NUCLEOTIDE SEQUENCE [LARGE SCALE GENOMIC DNA]</scope>
    <source>
        <strain evidence="3 4">ACS-216-V-Col6b</strain>
    </source>
</reference>
<evidence type="ECO:0000256" key="1">
    <source>
        <dbReference type="ARBA" id="ARBA00022729"/>
    </source>
</evidence>
<evidence type="ECO:0000259" key="2">
    <source>
        <dbReference type="Pfam" id="PF00149"/>
    </source>
</evidence>
<keyword evidence="4" id="KW-1185">Reference proteome</keyword>
<dbReference type="Pfam" id="PF00149">
    <property type="entry name" value="Metallophos"/>
    <property type="match status" value="1"/>
</dbReference>
<dbReference type="InterPro" id="IPR039331">
    <property type="entry name" value="PAPs-like"/>
</dbReference>